<sequence length="291" mass="32452">MNETPDVEQARHQELGHGHCQQQQCRGDEGRSGDVASAAESKTTCEPGGALDIAELQRSDSAYQIAAEIHEIFSYVTRKQYLGIKRVWKDTVFAIKSDDSSLEEEQLIRLEQKCHAYYDSILKQSWVNHLSRGSKAICEKFIFEQKTKLGADVEHIEEDPSCYIFYGQHDVPHAAARRFLEFSWVYRSLAMFQRKTTSSKDADYIHFADEVILVIKMLLMLSIIIVFVYVPVIISGLGVVSSQAGIAVLYFASISLCCVVTTLTLDVNTALAVNLAYAGILGNVLFQKGAA</sequence>
<name>A0A6V8QS10_TRIAP</name>
<evidence type="ECO:0000256" key="2">
    <source>
        <dbReference type="SAM" id="Phobius"/>
    </source>
</evidence>
<feature type="transmembrane region" description="Helical" evidence="2">
    <location>
        <begin position="269"/>
        <end position="286"/>
    </location>
</feature>
<proteinExistence type="predicted"/>
<keyword evidence="2" id="KW-0472">Membrane</keyword>
<feature type="region of interest" description="Disordered" evidence="1">
    <location>
        <begin position="1"/>
        <end position="41"/>
    </location>
</feature>
<keyword evidence="2" id="KW-0812">Transmembrane</keyword>
<feature type="compositionally biased region" description="Basic and acidic residues" evidence="1">
    <location>
        <begin position="8"/>
        <end position="17"/>
    </location>
</feature>
<protein>
    <submittedName>
        <fullName evidence="3">Uncharacterized protein</fullName>
    </submittedName>
</protein>
<comment type="caution">
    <text evidence="3">The sequence shown here is derived from an EMBL/GenBank/DDBJ whole genome shotgun (WGS) entry which is preliminary data.</text>
</comment>
<accession>A0A6V8QS10</accession>
<dbReference type="AlphaFoldDB" id="A0A6V8QS10"/>
<dbReference type="OrthoDB" id="4890452at2759"/>
<dbReference type="Proteomes" id="UP000517252">
    <property type="component" value="Unassembled WGS sequence"/>
</dbReference>
<keyword evidence="2" id="KW-1133">Transmembrane helix</keyword>
<evidence type="ECO:0000256" key="1">
    <source>
        <dbReference type="SAM" id="MobiDB-lite"/>
    </source>
</evidence>
<evidence type="ECO:0000313" key="3">
    <source>
        <dbReference type="EMBL" id="GFP55374.1"/>
    </source>
</evidence>
<evidence type="ECO:0000313" key="4">
    <source>
        <dbReference type="Proteomes" id="UP000517252"/>
    </source>
</evidence>
<gene>
    <name evidence="3" type="ORF">TASIC1_0005023200</name>
</gene>
<organism evidence="3 4">
    <name type="scientific">Trichoderma asperellum</name>
    <name type="common">Filamentous fungus</name>
    <dbReference type="NCBI Taxonomy" id="101201"/>
    <lineage>
        <taxon>Eukaryota</taxon>
        <taxon>Fungi</taxon>
        <taxon>Dikarya</taxon>
        <taxon>Ascomycota</taxon>
        <taxon>Pezizomycotina</taxon>
        <taxon>Sordariomycetes</taxon>
        <taxon>Hypocreomycetidae</taxon>
        <taxon>Hypocreales</taxon>
        <taxon>Hypocreaceae</taxon>
        <taxon>Trichoderma</taxon>
    </lineage>
</organism>
<feature type="transmembrane region" description="Helical" evidence="2">
    <location>
        <begin position="211"/>
        <end position="232"/>
    </location>
</feature>
<dbReference type="EMBL" id="BLZH01000005">
    <property type="protein sequence ID" value="GFP55374.1"/>
    <property type="molecule type" value="Genomic_DNA"/>
</dbReference>
<reference evidence="3 4" key="1">
    <citation type="submission" date="2020-07" db="EMBL/GenBank/DDBJ databases">
        <title>Trichoderma asperellum IC-1 whole genome shotgun sequence.</title>
        <authorList>
            <person name="Kanamasa S."/>
            <person name="Takahashi H."/>
        </authorList>
    </citation>
    <scope>NUCLEOTIDE SEQUENCE [LARGE SCALE GENOMIC DNA]</scope>
    <source>
        <strain evidence="3 4">IC-1</strain>
    </source>
</reference>
<feature type="transmembrane region" description="Helical" evidence="2">
    <location>
        <begin position="244"/>
        <end position="263"/>
    </location>
</feature>